<sequence>MREPKRVMQHLRPMRHSLRSGCTPQLTGAVSVTGFTQMSVGQLNVVGQHHA</sequence>
<evidence type="ECO:0000313" key="1">
    <source>
        <dbReference type="EMBL" id="VVE01963.1"/>
    </source>
</evidence>
<reference evidence="1 2" key="1">
    <citation type="submission" date="2019-08" db="EMBL/GenBank/DDBJ databases">
        <authorList>
            <person name="Peeters C."/>
        </authorList>
    </citation>
    <scope>NUCLEOTIDE SEQUENCE [LARGE SCALE GENOMIC DNA]</scope>
    <source>
        <strain evidence="1 2">LMG 31014</strain>
    </source>
</reference>
<protein>
    <submittedName>
        <fullName evidence="1">Uncharacterized protein</fullName>
    </submittedName>
</protein>
<keyword evidence="2" id="KW-1185">Reference proteome</keyword>
<organism evidence="1 2">
    <name type="scientific">Pandoraea soli</name>
    <dbReference type="NCBI Taxonomy" id="2508293"/>
    <lineage>
        <taxon>Bacteria</taxon>
        <taxon>Pseudomonadati</taxon>
        <taxon>Pseudomonadota</taxon>
        <taxon>Betaproteobacteria</taxon>
        <taxon>Burkholderiales</taxon>
        <taxon>Burkholderiaceae</taxon>
        <taxon>Pandoraea</taxon>
    </lineage>
</organism>
<evidence type="ECO:0000313" key="2">
    <source>
        <dbReference type="Proteomes" id="UP000405357"/>
    </source>
</evidence>
<accession>A0ABY6VXT3</accession>
<gene>
    <name evidence="1" type="ORF">PSO31014_02155</name>
</gene>
<dbReference type="Proteomes" id="UP000405357">
    <property type="component" value="Unassembled WGS sequence"/>
</dbReference>
<comment type="caution">
    <text evidence="1">The sequence shown here is derived from an EMBL/GenBank/DDBJ whole genome shotgun (WGS) entry which is preliminary data.</text>
</comment>
<dbReference type="EMBL" id="CABPSG010000005">
    <property type="protein sequence ID" value="VVE01963.1"/>
    <property type="molecule type" value="Genomic_DNA"/>
</dbReference>
<proteinExistence type="predicted"/>
<name>A0ABY6VXT3_9BURK</name>